<keyword evidence="7" id="KW-1185">Reference proteome</keyword>
<reference evidence="6 7" key="1">
    <citation type="submission" date="2024-01" db="EMBL/GenBank/DDBJ databases">
        <title>The genomes of 5 underutilized Papilionoideae crops provide insights into root nodulation and disease resistance.</title>
        <authorList>
            <person name="Yuan L."/>
        </authorList>
    </citation>
    <scope>NUCLEOTIDE SEQUENCE [LARGE SCALE GENOMIC DNA]</scope>
    <source>
        <strain evidence="6">LY-2023</strain>
        <tissue evidence="6">Leaf</tissue>
    </source>
</reference>
<keyword evidence="1" id="KW-0175">Coiled coil</keyword>
<dbReference type="GO" id="GO:0005652">
    <property type="term" value="C:nuclear lamina"/>
    <property type="evidence" value="ECO:0007669"/>
    <property type="project" value="UniProtKB-SubCell"/>
</dbReference>
<evidence type="ECO:0000313" key="7">
    <source>
        <dbReference type="Proteomes" id="UP001359559"/>
    </source>
</evidence>
<protein>
    <submittedName>
        <fullName evidence="6">Uncharacterized protein</fullName>
    </submittedName>
</protein>
<dbReference type="InterPro" id="IPR040418">
    <property type="entry name" value="CRWN"/>
</dbReference>
<evidence type="ECO:0000256" key="5">
    <source>
        <dbReference type="SAM" id="MobiDB-lite"/>
    </source>
</evidence>
<evidence type="ECO:0000256" key="2">
    <source>
        <dbReference type="ARBA" id="ARBA00023242"/>
    </source>
</evidence>
<feature type="region of interest" description="Disordered" evidence="5">
    <location>
        <begin position="58"/>
        <end position="89"/>
    </location>
</feature>
<keyword evidence="2" id="KW-0539">Nucleus</keyword>
<evidence type="ECO:0000256" key="1">
    <source>
        <dbReference type="ARBA" id="ARBA00023054"/>
    </source>
</evidence>
<dbReference type="PANTHER" id="PTHR31908">
    <property type="entry name" value="PROTEIN CROWDED NUCLEI 4"/>
    <property type="match status" value="1"/>
</dbReference>
<evidence type="ECO:0000256" key="4">
    <source>
        <dbReference type="ARBA" id="ARBA00024208"/>
    </source>
</evidence>
<proteinExistence type="inferred from homology"/>
<sequence>MGRKAEYERKIEMQKLLDEHNAILDVKKQEFKVELDEKRKAFESSLKNRLVEVEKKEAEVNHMEEKVAKREQALEKKAENLKEKERDYE</sequence>
<dbReference type="AlphaFoldDB" id="A0AAN9PL91"/>
<evidence type="ECO:0000256" key="3">
    <source>
        <dbReference type="ARBA" id="ARBA00024186"/>
    </source>
</evidence>
<name>A0AAN9PL91_CLITE</name>
<dbReference type="EMBL" id="JAYKXN010000003">
    <property type="protein sequence ID" value="KAK7302058.1"/>
    <property type="molecule type" value="Genomic_DNA"/>
</dbReference>
<dbReference type="PANTHER" id="PTHR31908:SF11">
    <property type="entry name" value="PROTEIN CROWDED NUCLEI 1"/>
    <property type="match status" value="1"/>
</dbReference>
<gene>
    <name evidence="6" type="ORF">RJT34_12937</name>
</gene>
<organism evidence="6 7">
    <name type="scientific">Clitoria ternatea</name>
    <name type="common">Butterfly pea</name>
    <dbReference type="NCBI Taxonomy" id="43366"/>
    <lineage>
        <taxon>Eukaryota</taxon>
        <taxon>Viridiplantae</taxon>
        <taxon>Streptophyta</taxon>
        <taxon>Embryophyta</taxon>
        <taxon>Tracheophyta</taxon>
        <taxon>Spermatophyta</taxon>
        <taxon>Magnoliopsida</taxon>
        <taxon>eudicotyledons</taxon>
        <taxon>Gunneridae</taxon>
        <taxon>Pentapetalae</taxon>
        <taxon>rosids</taxon>
        <taxon>fabids</taxon>
        <taxon>Fabales</taxon>
        <taxon>Fabaceae</taxon>
        <taxon>Papilionoideae</taxon>
        <taxon>50 kb inversion clade</taxon>
        <taxon>NPAAA clade</taxon>
        <taxon>indigoferoid/millettioid clade</taxon>
        <taxon>Phaseoleae</taxon>
        <taxon>Clitoria</taxon>
    </lineage>
</organism>
<comment type="subcellular location">
    <subcellularLocation>
        <location evidence="3">Nucleus lamina</location>
    </subcellularLocation>
</comment>
<comment type="similarity">
    <text evidence="4">Belongs to the CRWN family.</text>
</comment>
<evidence type="ECO:0000313" key="6">
    <source>
        <dbReference type="EMBL" id="KAK7302058.1"/>
    </source>
</evidence>
<accession>A0AAN9PL91</accession>
<dbReference type="Proteomes" id="UP001359559">
    <property type="component" value="Unassembled WGS sequence"/>
</dbReference>
<comment type="caution">
    <text evidence="6">The sequence shown here is derived from an EMBL/GenBank/DDBJ whole genome shotgun (WGS) entry which is preliminary data.</text>
</comment>
<dbReference type="GO" id="GO:0006997">
    <property type="term" value="P:nucleus organization"/>
    <property type="evidence" value="ECO:0007669"/>
    <property type="project" value="InterPro"/>
</dbReference>